<keyword evidence="4" id="KW-1133">Transmembrane helix</keyword>
<dbReference type="Pfam" id="PF17167">
    <property type="entry name" value="Glyco_hydro_94"/>
    <property type="match status" value="1"/>
</dbReference>
<dbReference type="STRING" id="376489.A5892_04585"/>
<sequence length="2862" mass="316983">MDRFSLTATVRAWQRKSWGEAHHSRRPASAKPPWNDEAPIREELFSTERLEQHGQSLAIAQSVMARPPPVLPLQARLEDNAGQLLSTYRASATEIQQGRTIVPAAKWLLDNFSLIEIQINEVRADLPPGYYRQLPKLAEGPFIGYPRVFGIAWAFVAHTDSQFDPEALTRFVAAYQREVPLTIGELWALAITLRIVLLENLRRLADQITSGRKARAAADALADQLLDPTQASAAFAQEISLHEGRRLSERFAAQLAKRLRGQDPNEMPALGWLDERLGRQGSSVELAVQHAQQRLGASYVSVRNVITSMRAISGVDWSALFERMSLVDARLREHGGFAEMDFPTRDTYRGAIESLARGSAQSELKIVEQVLEASQRQADDDPARSDPGYHLLAEGRKALEQRIGFRPPLYLRARRVALNLGITGYVGALALLTLAWVGFAIWGLSALGVGPAWWLPFALLGLLPASEVATAVVNRAVASGLAHRALPELELKDGIPPQLRTLVAVPTLLTTSTDLLEQIGRLEVHHLASAGGELYYALLVDGTDADRETLEDESIILATAVDEIRRLNLRHGPGPSGSRFLLLRRRRIFNPSEQRWMGWERKRGKLHELNRLLRGATDTSFVLDAANDERLPSGVRFVITLDVDTRLPRDAAQRLIGKMAHPLNRARFSQDQQRIERGYAILQPRVTPELTDASQGSIYQRVFSAPGGMDPYASAISDVYQDLFGEGSFIGKGIYDVDAVEAALHGRVPDNTLLSHDLFEGIFARAGIASDIELVEAFPSRYDVDAKRQHRWIRGDWQLLPWAFGRGLAPIGRWKMLDNLRRSLIAPMMLACLGLSWLLPLPAAALGVAWLLAAIMIPIALPSLSAVMPPRTAVSVRHHLTILGGELGFAALRAVLSAILLADRAWRAVDAIVRTLIRLFVTHSHLLEWTTSAHTQSRARPNLVEQYRQMAGGAALGLSITVVALAWTPSSWPLALPFLLGWLIAPAAAWWASRTPARRRELEVSALVRRDLRRIARRTWRYFETFVTAESHNLPPDNFQQMPKAVVAHRTSPTNIGLYLLSAVTARDYGWSGTLETIERVEKTFDTLHGLARHRGHLFNWYETRTLAPLAPAYVSTVDSGNLAGHLIALANACTEWHRPVSPVEIRHALEDALALARTSLSAQVTANHGAEEIDDRESELRSAAEARLVAALDAFELDLGQLRADDQTPWPLLAQRADSACEAAHRLAAYGDDGAAEDVRFWVEALRRRLIERERDRHHCSDPPKALERRLGRLADTARAFALEMDFAFLFDTERELFSIGYSVASDELDPSRYDLLASEARLASLFAIAKGDAPTRHWFRLGRRAIPIGGGVALISWSGSMFEYLMPSLVLRDSLGSLLEQSNRWMVSRQAQYGHAHGVPWGISESAYNARDIEFTYQYSNFGVPSLGLNRGLSDNLVIAPYATGLATMVDPRGAHRNYQRLAALGALGRYGFFEALDFTRTRVPEGEKVAIVGSFMAHHQGMTIVAIANALDGGRMRDRFHREPMIQATELLLQERVPREVVIERARAEALEISAGAAGQDTPVVRRHVAPVPGAPLTHLLSNGRYAVMLTSTSAGYSRWRELAVTRWREDPTRDELGTFVFLRDIREQRVWSAGGHVWGRDKAQRKVVFAEDQASFEHRAHGLTTVLEVMVSGEDDAEVRRLSVTNTSRHSRELELTSYAEVVLALPAADAAHPAFSKMFVETEHLADSGALIATRRPRAANEQRVWAGHFAVMEGKPSAPPQYESDRRRFIGRGRGLSSALAIVEGQPLSGTVGTVLDPIFSLRRRIEIPPGKVARISFWTVVASTREELLGLIDKHHDRSAFARARTLAWTQAQVQLRHLDIDSEEAADFQRLAAPIVYPDARFRAPVATIALGIDKQSELWAHGISGDLPIVLLHIDDIEDIAQVRQLLRAHEYWRMKRLDVDLVIVNERTSSYMQELQIAIEVAVRRSQSRPRVEEPMARGEVHALRADMLSAAFQAQLRACARVSLMARSGPIGDQLLRIVAPPRRLPPVPRCKPKLEPTRQRPIVQSQALEFFNGLGGFDRNGLEYVTILADGRTTPAPWINVIANPGFGFQVSAEGSGYTWAESSRENQLTPWSNDPVEDPAGEALYLRDEHDRTLWCATARPIRNTGVYVARHGFGYSSFEHEAHGIGSTLLQFVPLHDPIKVSRLTLRNLSSTRRRISVTSYAQWLLGASSGTSAPFIVTECEASTGALLARNRWSIPFSSRVAFADLGGRQSSWTADRTEFLGRNSGPDAPAALLGNAPLSGTLGAGLDPCAVLQCVIELEVGESVEVVSLLGQSDSADEARALILRYREADLDASLEEVSDDWRRLFATTQVQTPDRAMDILLNGWLPYQTRACRLTARSAFYQASGAYGFRDQLQDRMSLMLAEPEQARAHILRAASRQFPEGDVQHWWLPHSGQGVRTRISDDRVWLAFATASYIGCTNDVAILDETLAFLDGPELGEDEHEAFFQPTIAEQSASLFEHCARALDQSIALTGQNRIPLIGTGDWNDSMNRVGVGGKGESVWLGWLLITAIELLLPYAEVRDPARAARWKNHANTVREAIERRGWDGEWYRRGTFDDGRWFGSAASEECRIDSIAQSWAVLSGAADPRRAREAMASVGRHLVRHDDGIALLFTPPFDATALDPGYIKGYPPGLRENGGQYTHAAIWAVLAYCRLGEAAKASELFSLLNPINHALTPEATERYKVEPYVIAADVYAVAPHVGRGGWTWYTGAAGWMYRAGIEGILGIHRKGDRLVVAPCIPPTWPGFTATLRIASTSYEVEVSRQKSDARHSAQLDGQSIACVHGRVSAPLDGGDHRLAIVLPEESE</sequence>
<keyword evidence="4" id="KW-0812">Transmembrane</keyword>
<dbReference type="InterPro" id="IPR019282">
    <property type="entry name" value="Glycoamylase-like_cons_dom"/>
</dbReference>
<keyword evidence="2 8" id="KW-0808">Transferase</keyword>
<dbReference type="Gene3D" id="1.50.10.140">
    <property type="match status" value="2"/>
</dbReference>
<protein>
    <submittedName>
        <fullName evidence="8">Glycosyl transferase</fullName>
    </submittedName>
</protein>
<evidence type="ECO:0000313" key="9">
    <source>
        <dbReference type="Proteomes" id="UP000077875"/>
    </source>
</evidence>
<dbReference type="InterPro" id="IPR052047">
    <property type="entry name" value="GH94_Enzymes"/>
</dbReference>
<evidence type="ECO:0000256" key="2">
    <source>
        <dbReference type="ARBA" id="ARBA00022679"/>
    </source>
</evidence>
<keyword evidence="1" id="KW-0328">Glycosyltransferase</keyword>
<dbReference type="CDD" id="cd11756">
    <property type="entry name" value="GH94N_ChvB_NdvB_1_like"/>
    <property type="match status" value="1"/>
</dbReference>
<dbReference type="GO" id="GO:0030246">
    <property type="term" value="F:carbohydrate binding"/>
    <property type="evidence" value="ECO:0007669"/>
    <property type="project" value="InterPro"/>
</dbReference>
<dbReference type="Gene3D" id="2.70.98.40">
    <property type="entry name" value="Glycoside hydrolase, family 65, N-terminal domain"/>
    <property type="match status" value="2"/>
</dbReference>
<feature type="domain" description="Glycoamylase-like" evidence="6">
    <location>
        <begin position="1318"/>
        <end position="1517"/>
    </location>
</feature>
<gene>
    <name evidence="8" type="ORF">A5892_04585</name>
</gene>
<dbReference type="GO" id="GO:0016757">
    <property type="term" value="F:glycosyltransferase activity"/>
    <property type="evidence" value="ECO:0007669"/>
    <property type="project" value="UniProtKB-KW"/>
</dbReference>
<dbReference type="Gene3D" id="2.60.420.10">
    <property type="entry name" value="Maltose phosphorylase, domain 3"/>
    <property type="match status" value="1"/>
</dbReference>
<dbReference type="InterPro" id="IPR010383">
    <property type="entry name" value="Glyco_hydrolase_94_b-supersand"/>
</dbReference>
<feature type="transmembrane region" description="Helical" evidence="4">
    <location>
        <begin position="453"/>
        <end position="474"/>
    </location>
</feature>
<feature type="transmembrane region" description="Helical" evidence="4">
    <location>
        <begin position="880"/>
        <end position="902"/>
    </location>
</feature>
<dbReference type="PANTHER" id="PTHR37469">
    <property type="entry name" value="CELLOBIONIC ACID PHOSPHORYLASE-RELATED"/>
    <property type="match status" value="1"/>
</dbReference>
<name>A0A172YCJ7_9GAMM</name>
<dbReference type="InterPro" id="IPR037820">
    <property type="entry name" value="GH94N_NdvB"/>
</dbReference>
<evidence type="ECO:0000259" key="6">
    <source>
        <dbReference type="Pfam" id="PF10091"/>
    </source>
</evidence>
<feature type="transmembrane region" description="Helical" evidence="4">
    <location>
        <begin position="950"/>
        <end position="968"/>
    </location>
</feature>
<feature type="transmembrane region" description="Helical" evidence="4">
    <location>
        <begin position="823"/>
        <end position="841"/>
    </location>
</feature>
<feature type="region of interest" description="Disordered" evidence="3">
    <location>
        <begin position="17"/>
        <end position="36"/>
    </location>
</feature>
<feature type="transmembrane region" description="Helical" evidence="4">
    <location>
        <begin position="416"/>
        <end position="441"/>
    </location>
</feature>
<dbReference type="RefSeq" id="WP_064121799.1">
    <property type="nucleotide sequence ID" value="NZ_CP015243.1"/>
</dbReference>
<dbReference type="InterPro" id="IPR037018">
    <property type="entry name" value="GH65_N"/>
</dbReference>
<keyword evidence="4" id="KW-0472">Membrane</keyword>
<proteinExistence type="predicted"/>
<accession>A0A172YCJ7</accession>
<dbReference type="InterPro" id="IPR033432">
    <property type="entry name" value="GH94_catalytic"/>
</dbReference>
<evidence type="ECO:0000256" key="1">
    <source>
        <dbReference type="ARBA" id="ARBA00022676"/>
    </source>
</evidence>
<feature type="domain" description="Glycosyl hydrolase 94 catalytic" evidence="7">
    <location>
        <begin position="2358"/>
        <end position="2781"/>
    </location>
</feature>
<dbReference type="InterPro" id="IPR008928">
    <property type="entry name" value="6-hairpin_glycosidase_sf"/>
</dbReference>
<organism evidence="8 9">
    <name type="scientific">Halotalea alkalilenta</name>
    <dbReference type="NCBI Taxonomy" id="376489"/>
    <lineage>
        <taxon>Bacteria</taxon>
        <taxon>Pseudomonadati</taxon>
        <taxon>Pseudomonadota</taxon>
        <taxon>Gammaproteobacteria</taxon>
        <taxon>Oceanospirillales</taxon>
        <taxon>Halomonadaceae</taxon>
        <taxon>Halotalea</taxon>
    </lineage>
</organism>
<evidence type="ECO:0000259" key="7">
    <source>
        <dbReference type="Pfam" id="PF17167"/>
    </source>
</evidence>
<feature type="transmembrane region" description="Helical" evidence="4">
    <location>
        <begin position="847"/>
        <end position="868"/>
    </location>
</feature>
<evidence type="ECO:0000256" key="3">
    <source>
        <dbReference type="SAM" id="MobiDB-lite"/>
    </source>
</evidence>
<dbReference type="CDD" id="cd11753">
    <property type="entry name" value="GH94N_ChvB_NdvB_2_like"/>
    <property type="match status" value="1"/>
</dbReference>
<evidence type="ECO:0000256" key="4">
    <source>
        <dbReference type="SAM" id="Phobius"/>
    </source>
</evidence>
<keyword evidence="9" id="KW-1185">Reference proteome</keyword>
<dbReference type="InterPro" id="IPR037824">
    <property type="entry name" value="GH94N_2_NdvB"/>
</dbReference>
<dbReference type="GO" id="GO:0005975">
    <property type="term" value="P:carbohydrate metabolic process"/>
    <property type="evidence" value="ECO:0007669"/>
    <property type="project" value="InterPro"/>
</dbReference>
<dbReference type="Pfam" id="PF06165">
    <property type="entry name" value="GH94_b-supersand"/>
    <property type="match status" value="2"/>
</dbReference>
<feature type="transmembrane region" description="Helical" evidence="4">
    <location>
        <begin position="974"/>
        <end position="992"/>
    </location>
</feature>
<feature type="domain" description="Glycosyl hydrolase 94 supersandwich" evidence="5">
    <location>
        <begin position="2075"/>
        <end position="2344"/>
    </location>
</feature>
<dbReference type="Pfam" id="PF10091">
    <property type="entry name" value="Glycoamylase"/>
    <property type="match status" value="1"/>
</dbReference>
<dbReference type="SUPFAM" id="SSF48208">
    <property type="entry name" value="Six-hairpin glycosidases"/>
    <property type="match status" value="1"/>
</dbReference>
<dbReference type="Gene3D" id="1.50.10.10">
    <property type="match status" value="1"/>
</dbReference>
<evidence type="ECO:0000313" key="8">
    <source>
        <dbReference type="EMBL" id="ANF56832.1"/>
    </source>
</evidence>
<dbReference type="Proteomes" id="UP000077875">
    <property type="component" value="Chromosome"/>
</dbReference>
<dbReference type="PANTHER" id="PTHR37469:SF2">
    <property type="entry name" value="CELLOBIONIC ACID PHOSPHORYLASE"/>
    <property type="match status" value="1"/>
</dbReference>
<dbReference type="SUPFAM" id="SSF74650">
    <property type="entry name" value="Galactose mutarotase-like"/>
    <property type="match status" value="2"/>
</dbReference>
<dbReference type="InterPro" id="IPR012341">
    <property type="entry name" value="6hp_glycosidase-like_sf"/>
</dbReference>
<dbReference type="SMART" id="SM01068">
    <property type="entry name" value="CBM_X"/>
    <property type="match status" value="2"/>
</dbReference>
<feature type="domain" description="Glycosyl hydrolase 94 supersandwich" evidence="5">
    <location>
        <begin position="1566"/>
        <end position="1844"/>
    </location>
</feature>
<reference evidence="8 9" key="1">
    <citation type="submission" date="2016-04" db="EMBL/GenBank/DDBJ databases">
        <title>Complete Genome Sequence of Halotalea alkalilenta IHB B 13600.</title>
        <authorList>
            <person name="Swarnkar M.K."/>
            <person name="Sharma A."/>
            <person name="Kaushal K."/>
            <person name="Soni R."/>
            <person name="Rana S."/>
            <person name="Singh A.K."/>
            <person name="Gulati A."/>
        </authorList>
    </citation>
    <scope>NUCLEOTIDE SEQUENCE [LARGE SCALE GENOMIC DNA]</scope>
    <source>
        <strain evidence="8 9">IHB B 13600</strain>
    </source>
</reference>
<dbReference type="EMBL" id="CP015243">
    <property type="protein sequence ID" value="ANF56832.1"/>
    <property type="molecule type" value="Genomic_DNA"/>
</dbReference>
<dbReference type="InterPro" id="IPR011013">
    <property type="entry name" value="Gal_mutarotase_sf_dom"/>
</dbReference>
<dbReference type="KEGG" id="haa:A5892_04585"/>
<evidence type="ECO:0000259" key="5">
    <source>
        <dbReference type="Pfam" id="PF06165"/>
    </source>
</evidence>